<evidence type="ECO:0000256" key="2">
    <source>
        <dbReference type="ARBA" id="ARBA00022603"/>
    </source>
</evidence>
<dbReference type="PANTHER" id="PTHR44942">
    <property type="entry name" value="METHYLTRANSF_11 DOMAIN-CONTAINING PROTEIN"/>
    <property type="match status" value="1"/>
</dbReference>
<evidence type="ECO:0000313" key="5">
    <source>
        <dbReference type="EMBL" id="PZQ16422.1"/>
    </source>
</evidence>
<dbReference type="Proteomes" id="UP000249046">
    <property type="component" value="Unassembled WGS sequence"/>
</dbReference>
<name>A0A2W5KHK0_9GAMM</name>
<dbReference type="GO" id="GO:0008757">
    <property type="term" value="F:S-adenosylmethionine-dependent methyltransferase activity"/>
    <property type="evidence" value="ECO:0007669"/>
    <property type="project" value="InterPro"/>
</dbReference>
<evidence type="ECO:0000259" key="4">
    <source>
        <dbReference type="Pfam" id="PF08241"/>
    </source>
</evidence>
<evidence type="ECO:0000313" key="6">
    <source>
        <dbReference type="Proteomes" id="UP000249046"/>
    </source>
</evidence>
<dbReference type="Pfam" id="PF08241">
    <property type="entry name" value="Methyltransf_11"/>
    <property type="match status" value="1"/>
</dbReference>
<gene>
    <name evidence="5" type="ORF">DI564_07250</name>
</gene>
<dbReference type="GO" id="GO:0032259">
    <property type="term" value="P:methylation"/>
    <property type="evidence" value="ECO:0007669"/>
    <property type="project" value="UniProtKB-KW"/>
</dbReference>
<comment type="similarity">
    <text evidence="1">Belongs to the methyltransferase superfamily.</text>
</comment>
<proteinExistence type="inferred from homology"/>
<evidence type="ECO:0000256" key="3">
    <source>
        <dbReference type="ARBA" id="ARBA00022679"/>
    </source>
</evidence>
<dbReference type="SUPFAM" id="SSF53335">
    <property type="entry name" value="S-adenosyl-L-methionine-dependent methyltransferases"/>
    <property type="match status" value="1"/>
</dbReference>
<comment type="caution">
    <text evidence="5">The sequence shown here is derived from an EMBL/GenBank/DDBJ whole genome shotgun (WGS) entry which is preliminary data.</text>
</comment>
<evidence type="ECO:0000256" key="1">
    <source>
        <dbReference type="ARBA" id="ARBA00008361"/>
    </source>
</evidence>
<dbReference type="InterPro" id="IPR051052">
    <property type="entry name" value="Diverse_substrate_MTase"/>
</dbReference>
<dbReference type="InterPro" id="IPR013216">
    <property type="entry name" value="Methyltransf_11"/>
</dbReference>
<reference evidence="5 6" key="1">
    <citation type="submission" date="2017-08" db="EMBL/GenBank/DDBJ databases">
        <title>Infants hospitalized years apart are colonized by the same room-sourced microbial strains.</title>
        <authorList>
            <person name="Brooks B."/>
            <person name="Olm M.R."/>
            <person name="Firek B.A."/>
            <person name="Baker R."/>
            <person name="Thomas B.C."/>
            <person name="Morowitz M.J."/>
            <person name="Banfield J.F."/>
        </authorList>
    </citation>
    <scope>NUCLEOTIDE SEQUENCE [LARGE SCALE GENOMIC DNA]</scope>
    <source>
        <strain evidence="5">S2_005_003_R2_42</strain>
    </source>
</reference>
<feature type="domain" description="Methyltransferase type 11" evidence="4">
    <location>
        <begin position="45"/>
        <end position="136"/>
    </location>
</feature>
<dbReference type="PANTHER" id="PTHR44942:SF4">
    <property type="entry name" value="METHYLTRANSFERASE TYPE 11 DOMAIN-CONTAINING PROTEIN"/>
    <property type="match status" value="1"/>
</dbReference>
<dbReference type="EMBL" id="QFPO01000005">
    <property type="protein sequence ID" value="PZQ16422.1"/>
    <property type="molecule type" value="Genomic_DNA"/>
</dbReference>
<sequence>MITDSTQRFSDRVADYVRYRPDYPAALIDWLSDQHGLVPSWTVADVGAGTGISSRMFLDAGNTVYAVEPNAPMRAAAERWLGENPRFHAVDGSAEATTLASGSVDLVAAAQAFHWFDADAVRREWARILRPRGLAAVFWNSRLLAGSPFLEGYEQLLLDYGTDYISVAERYADEAAMRRWFGAGYRGAATFPHRQLLDFEALRGRLLSSSYAPREGHPRHAPMLAALRELFDATAREGLVGFDYETRIYVGTLPAPA</sequence>
<dbReference type="AlphaFoldDB" id="A0A2W5KHK0"/>
<dbReference type="CDD" id="cd02440">
    <property type="entry name" value="AdoMet_MTases"/>
    <property type="match status" value="1"/>
</dbReference>
<dbReference type="InterPro" id="IPR029063">
    <property type="entry name" value="SAM-dependent_MTases_sf"/>
</dbReference>
<keyword evidence="3 5" id="KW-0808">Transferase</keyword>
<protein>
    <submittedName>
        <fullName evidence="5">SAM-dependent methyltransferase</fullName>
    </submittedName>
</protein>
<accession>A0A2W5KHK0</accession>
<keyword evidence="2 5" id="KW-0489">Methyltransferase</keyword>
<organism evidence="5 6">
    <name type="scientific">Rhodanobacter denitrificans</name>
    <dbReference type="NCBI Taxonomy" id="666685"/>
    <lineage>
        <taxon>Bacteria</taxon>
        <taxon>Pseudomonadati</taxon>
        <taxon>Pseudomonadota</taxon>
        <taxon>Gammaproteobacteria</taxon>
        <taxon>Lysobacterales</taxon>
        <taxon>Rhodanobacteraceae</taxon>
        <taxon>Rhodanobacter</taxon>
    </lineage>
</organism>
<dbReference type="Gene3D" id="3.40.50.150">
    <property type="entry name" value="Vaccinia Virus protein VP39"/>
    <property type="match status" value="1"/>
</dbReference>